<dbReference type="Proteomes" id="UP001165960">
    <property type="component" value="Unassembled WGS sequence"/>
</dbReference>
<dbReference type="EMBL" id="QTSX02007289">
    <property type="protein sequence ID" value="KAJ9048998.1"/>
    <property type="molecule type" value="Genomic_DNA"/>
</dbReference>
<proteinExistence type="predicted"/>
<evidence type="ECO:0000313" key="1">
    <source>
        <dbReference type="EMBL" id="KAJ9048998.1"/>
    </source>
</evidence>
<accession>A0ACC2RG27</accession>
<sequence length="445" mass="51963">MSDDDFMMEDEGDFDFDYEEEDGEDGEQIVDLENIYYNSKASKEDEPEEAIKGFNSLVEKEEEQGEWGFKALKQLVKIHFRRNELDKALEHYKTLLTYTRTAVTRNYSEKSINNILDLVSSTSNPEFMEAFYDTTLKALEDARNERLWMRTNLKLAKMWLDRGLHFKLETLLRKLHKACQTESGTDDQSKGTHLLEVYALEIQMHTQTRNNKKLKDLYMQCMDIKSAIPHPRIMGIIRECGAKMYMSEGNWQLANTEFFESFRLYDEAGSFQRIQVLKYLVLANMLSESEIDPFDSQETKPYRNDPQITVMTNLVGAYQRKDLTEFQRVLNANRTSIMDDAFIRTYLDDVILALQSQALVKLVSSYSRVSFQFISEQLNISTDEVQRLLVNLILDEKLKGEIDQVNQRLELFSAPSHLRYAAFSKWINSIKELQAYAQRQTSSSY</sequence>
<comment type="caution">
    <text evidence="1">The sequence shown here is derived from an EMBL/GenBank/DDBJ whole genome shotgun (WGS) entry which is preliminary data.</text>
</comment>
<gene>
    <name evidence="1" type="ORF">DSO57_1029086</name>
</gene>
<evidence type="ECO:0000313" key="2">
    <source>
        <dbReference type="Proteomes" id="UP001165960"/>
    </source>
</evidence>
<keyword evidence="2" id="KW-1185">Reference proteome</keyword>
<protein>
    <submittedName>
        <fullName evidence="1">Uncharacterized protein</fullName>
    </submittedName>
</protein>
<name>A0ACC2RG27_9FUNG</name>
<reference evidence="1" key="1">
    <citation type="submission" date="2022-04" db="EMBL/GenBank/DDBJ databases">
        <title>Genome of the entomopathogenic fungus Entomophthora muscae.</title>
        <authorList>
            <person name="Elya C."/>
            <person name="Lovett B.R."/>
            <person name="Lee E."/>
            <person name="Macias A.M."/>
            <person name="Hajek A.E."/>
            <person name="De Bivort B.L."/>
            <person name="Kasson M.T."/>
            <person name="De Fine Licht H.H."/>
            <person name="Stajich J.E."/>
        </authorList>
    </citation>
    <scope>NUCLEOTIDE SEQUENCE</scope>
    <source>
        <strain evidence="1">Berkeley</strain>
    </source>
</reference>
<organism evidence="1 2">
    <name type="scientific">Entomophthora muscae</name>
    <dbReference type="NCBI Taxonomy" id="34485"/>
    <lineage>
        <taxon>Eukaryota</taxon>
        <taxon>Fungi</taxon>
        <taxon>Fungi incertae sedis</taxon>
        <taxon>Zoopagomycota</taxon>
        <taxon>Entomophthoromycotina</taxon>
        <taxon>Entomophthoromycetes</taxon>
        <taxon>Entomophthorales</taxon>
        <taxon>Entomophthoraceae</taxon>
        <taxon>Entomophthora</taxon>
    </lineage>
</organism>